<reference evidence="4" key="4">
    <citation type="submission" date="2025-09" db="UniProtKB">
        <authorList>
            <consortium name="Ensembl"/>
        </authorList>
    </citation>
    <scope>IDENTIFICATION</scope>
    <source>
        <strain evidence="4">HNI</strain>
    </source>
</reference>
<feature type="region of interest" description="Disordered" evidence="2">
    <location>
        <begin position="134"/>
        <end position="168"/>
    </location>
</feature>
<dbReference type="PANTHER" id="PTHR23095">
    <property type="entry name" value="PARANEOPLASTIC ANTIGEN"/>
    <property type="match status" value="1"/>
</dbReference>
<feature type="compositionally biased region" description="Low complexity" evidence="2">
    <location>
        <begin position="154"/>
        <end position="168"/>
    </location>
</feature>
<organism evidence="4 5">
    <name type="scientific">Oryzias latipes</name>
    <name type="common">Japanese rice fish</name>
    <name type="synonym">Japanese killifish</name>
    <dbReference type="NCBI Taxonomy" id="8090"/>
    <lineage>
        <taxon>Eukaryota</taxon>
        <taxon>Metazoa</taxon>
        <taxon>Chordata</taxon>
        <taxon>Craniata</taxon>
        <taxon>Vertebrata</taxon>
        <taxon>Euteleostomi</taxon>
        <taxon>Actinopterygii</taxon>
        <taxon>Neopterygii</taxon>
        <taxon>Teleostei</taxon>
        <taxon>Neoteleostei</taxon>
        <taxon>Acanthomorphata</taxon>
        <taxon>Ovalentaria</taxon>
        <taxon>Atherinomorphae</taxon>
        <taxon>Beloniformes</taxon>
        <taxon>Adrianichthyidae</taxon>
        <taxon>Oryziinae</taxon>
        <taxon>Oryzias</taxon>
    </lineage>
</organism>
<keyword evidence="1" id="KW-0694">RNA-binding</keyword>
<evidence type="ECO:0000259" key="3">
    <source>
        <dbReference type="PROSITE" id="PS50102"/>
    </source>
</evidence>
<dbReference type="Pfam" id="PF14893">
    <property type="entry name" value="PNMA"/>
    <property type="match status" value="1"/>
</dbReference>
<dbReference type="GO" id="GO:0003723">
    <property type="term" value="F:RNA binding"/>
    <property type="evidence" value="ECO:0007669"/>
    <property type="project" value="UniProtKB-UniRule"/>
</dbReference>
<evidence type="ECO:0000313" key="5">
    <source>
        <dbReference type="Proteomes" id="UP000265180"/>
    </source>
</evidence>
<dbReference type="InterPro" id="IPR048270">
    <property type="entry name" value="PNMA_C"/>
</dbReference>
<dbReference type="Ensembl" id="ENSORLT00020002722.1">
    <property type="protein sequence ID" value="ENSORLP00020007537.1"/>
    <property type="gene ID" value="ENSORLG00020008397.1"/>
</dbReference>
<feature type="domain" description="RRM" evidence="3">
    <location>
        <begin position="13"/>
        <end position="68"/>
    </location>
</feature>
<dbReference type="InterPro" id="IPR000504">
    <property type="entry name" value="RRM_dom"/>
</dbReference>
<proteinExistence type="predicted"/>
<dbReference type="Proteomes" id="UP000265180">
    <property type="component" value="Chromosome 6"/>
</dbReference>
<dbReference type="PROSITE" id="PS50102">
    <property type="entry name" value="RRM"/>
    <property type="match status" value="1"/>
</dbReference>
<reference evidence="4" key="3">
    <citation type="submission" date="2025-08" db="UniProtKB">
        <authorList>
            <consortium name="Ensembl"/>
        </authorList>
    </citation>
    <scope>IDENTIFICATION</scope>
    <source>
        <strain evidence="4">HNI</strain>
    </source>
</reference>
<evidence type="ECO:0000256" key="1">
    <source>
        <dbReference type="PROSITE-ProRule" id="PRU00176"/>
    </source>
</evidence>
<protein>
    <recommendedName>
        <fullName evidence="3">RRM domain-containing protein</fullName>
    </recommendedName>
</protein>
<dbReference type="CDD" id="cd00590">
    <property type="entry name" value="RRM_SF"/>
    <property type="match status" value="1"/>
</dbReference>
<sequence>MDLCDHFSVDGQKTLLVTGIEDIYTDEEVKQVFSVNGNISRVVRISDEENGVRGRVLIEYSTDSAITKIDPIVLGKIPSPNDPNVAWHVRTVRGIYEEEVGRRLAKRYLDELEAVAGNSRAGFLKALQDELQGSRGTEYTSPTTSNAPSVTATPMSVPHVSSAPSPSFQASSVPIDEGIVNPPHLQKVIVEHVIRSESAPLHSSSHPRLQTFSGRIPRPNGEVDYETWRTQVDLLISDPYLTNNQKVRKILESLLTPATDVVKPLGIDSLPSAYVAQLESAFGVVEDGEDLFAAFLNCSQNNGEKPSVYLTRLHTLLTKAISRGGASLNDASKLLLRQFCRGCWDQSLITSLQLELKKDH</sequence>
<reference evidence="4 5" key="2">
    <citation type="submission" date="2017-04" db="EMBL/GenBank/DDBJ databases">
        <title>CpG methylation of centromeres and impact of large insertions on vertebrate speciation.</title>
        <authorList>
            <person name="Ichikawa K."/>
            <person name="Yoshimura J."/>
            <person name="Morishita S."/>
        </authorList>
    </citation>
    <scope>NUCLEOTIDE SEQUENCE</scope>
    <source>
        <strain evidence="4 5">HNI</strain>
    </source>
</reference>
<dbReference type="InterPro" id="IPR026523">
    <property type="entry name" value="PNMA"/>
</dbReference>
<dbReference type="InterPro" id="IPR035979">
    <property type="entry name" value="RBD_domain_sf"/>
</dbReference>
<evidence type="ECO:0000313" key="4">
    <source>
        <dbReference type="Ensembl" id="ENSORLP00020007537.1"/>
    </source>
</evidence>
<dbReference type="PANTHER" id="PTHR23095:SF53">
    <property type="entry name" value="ZINC FINGER CCHC DOMAIN-CONTAINING PROTEIN 12-LIKE"/>
    <property type="match status" value="1"/>
</dbReference>
<reference key="1">
    <citation type="journal article" date="2007" name="Nature">
        <title>The medaka draft genome and insights into vertebrate genome evolution.</title>
        <authorList>
            <person name="Kasahara M."/>
            <person name="Naruse K."/>
            <person name="Sasaki S."/>
            <person name="Nakatani Y."/>
            <person name="Qu W."/>
            <person name="Ahsan B."/>
            <person name="Yamada T."/>
            <person name="Nagayasu Y."/>
            <person name="Doi K."/>
            <person name="Kasai Y."/>
            <person name="Jindo T."/>
            <person name="Kobayashi D."/>
            <person name="Shimada A."/>
            <person name="Toyoda A."/>
            <person name="Kuroki Y."/>
            <person name="Fujiyama A."/>
            <person name="Sasaki T."/>
            <person name="Shimizu A."/>
            <person name="Asakawa S."/>
            <person name="Shimizu N."/>
            <person name="Hashimoto S."/>
            <person name="Yang J."/>
            <person name="Lee Y."/>
            <person name="Matsushima K."/>
            <person name="Sugano S."/>
            <person name="Sakaizumi M."/>
            <person name="Narita T."/>
            <person name="Ohishi K."/>
            <person name="Haga S."/>
            <person name="Ohta F."/>
            <person name="Nomoto H."/>
            <person name="Nogata K."/>
            <person name="Morishita T."/>
            <person name="Endo T."/>
            <person name="Shin-I T."/>
            <person name="Takeda H."/>
            <person name="Morishita S."/>
            <person name="Kohara Y."/>
        </authorList>
    </citation>
    <scope>NUCLEOTIDE SEQUENCE [LARGE SCALE GENOMIC DNA]</scope>
    <source>
        <strain>Hd-rR</strain>
    </source>
</reference>
<accession>A0A3P9KG56</accession>
<dbReference type="SUPFAM" id="SSF54928">
    <property type="entry name" value="RNA-binding domain, RBD"/>
    <property type="match status" value="1"/>
</dbReference>
<name>A0A3P9KG56_ORYLA</name>
<dbReference type="AlphaFoldDB" id="A0A3P9KG56"/>
<feature type="compositionally biased region" description="Polar residues" evidence="2">
    <location>
        <begin position="134"/>
        <end position="153"/>
    </location>
</feature>
<evidence type="ECO:0000256" key="2">
    <source>
        <dbReference type="SAM" id="MobiDB-lite"/>
    </source>
</evidence>